<protein>
    <submittedName>
        <fullName evidence="2">Uncharacterized protein</fullName>
    </submittedName>
</protein>
<name>A0AAE0J0F7_9PEZI</name>
<evidence type="ECO:0000256" key="1">
    <source>
        <dbReference type="SAM" id="MobiDB-lite"/>
    </source>
</evidence>
<sequence>MGYGGYPDVVGAQYSQQASQTNFNQQITSPPIAGVGNPPMAAASMGQTCPPLATSLESQLRAEDYFNHLSRWTTSKPSRLRTPPVFMSPKASPMPTRPQTLTHRRTIPTFLHWQPSMPKRPRRKFGKLSETRQPSCMQTTTRAATSGLKTVFGTNVARAPRRSTADQGELCAGCKAKSDRRAEARRLRQQEEAAAADAAAALEAAGEQADMA</sequence>
<accession>A0AAE0J0F7</accession>
<reference evidence="2" key="2">
    <citation type="submission" date="2023-06" db="EMBL/GenBank/DDBJ databases">
        <authorList>
            <consortium name="Lawrence Berkeley National Laboratory"/>
            <person name="Haridas S."/>
            <person name="Hensen N."/>
            <person name="Bonometti L."/>
            <person name="Westerberg I."/>
            <person name="Brannstrom I.O."/>
            <person name="Guillou S."/>
            <person name="Cros-Aarteil S."/>
            <person name="Calhoun S."/>
            <person name="Kuo A."/>
            <person name="Mondo S."/>
            <person name="Pangilinan J."/>
            <person name="Riley R."/>
            <person name="Labutti K."/>
            <person name="Andreopoulos B."/>
            <person name="Lipzen A."/>
            <person name="Chen C."/>
            <person name="Yanf M."/>
            <person name="Daum C."/>
            <person name="Ng V."/>
            <person name="Clum A."/>
            <person name="Steindorff A."/>
            <person name="Ohm R."/>
            <person name="Martin F."/>
            <person name="Silar P."/>
            <person name="Natvig D."/>
            <person name="Lalanne C."/>
            <person name="Gautier V."/>
            <person name="Ament-Velasquez S.L."/>
            <person name="Kruys A."/>
            <person name="Hutchinson M.I."/>
            <person name="Powell A.J."/>
            <person name="Barry K."/>
            <person name="Miller A.N."/>
            <person name="Grigoriev I.V."/>
            <person name="Debuchy R."/>
            <person name="Gladieux P."/>
            <person name="Thoren M.H."/>
            <person name="Johannesson H."/>
        </authorList>
    </citation>
    <scope>NUCLEOTIDE SEQUENCE</scope>
    <source>
        <strain evidence="2">CBS 560.94</strain>
    </source>
</reference>
<dbReference type="RefSeq" id="XP_062676780.1">
    <property type="nucleotide sequence ID" value="XM_062829969.1"/>
</dbReference>
<dbReference type="Proteomes" id="UP001278500">
    <property type="component" value="Unassembled WGS sequence"/>
</dbReference>
<evidence type="ECO:0000313" key="3">
    <source>
        <dbReference type="Proteomes" id="UP001278500"/>
    </source>
</evidence>
<comment type="caution">
    <text evidence="2">The sequence shown here is derived from an EMBL/GenBank/DDBJ whole genome shotgun (WGS) entry which is preliminary data.</text>
</comment>
<evidence type="ECO:0000313" key="2">
    <source>
        <dbReference type="EMBL" id="KAK3334614.1"/>
    </source>
</evidence>
<feature type="region of interest" description="Disordered" evidence="1">
    <location>
        <begin position="115"/>
        <end position="138"/>
    </location>
</feature>
<dbReference type="GeneID" id="87867123"/>
<feature type="region of interest" description="Disordered" evidence="1">
    <location>
        <begin position="76"/>
        <end position="100"/>
    </location>
</feature>
<gene>
    <name evidence="2" type="ORF">B0H65DRAFT_553558</name>
</gene>
<keyword evidence="3" id="KW-1185">Reference proteome</keyword>
<dbReference type="EMBL" id="JAUEPP010000010">
    <property type="protein sequence ID" value="KAK3334614.1"/>
    <property type="molecule type" value="Genomic_DNA"/>
</dbReference>
<dbReference type="AlphaFoldDB" id="A0AAE0J0F7"/>
<proteinExistence type="predicted"/>
<organism evidence="2 3">
    <name type="scientific">Neurospora tetraspora</name>
    <dbReference type="NCBI Taxonomy" id="94610"/>
    <lineage>
        <taxon>Eukaryota</taxon>
        <taxon>Fungi</taxon>
        <taxon>Dikarya</taxon>
        <taxon>Ascomycota</taxon>
        <taxon>Pezizomycotina</taxon>
        <taxon>Sordariomycetes</taxon>
        <taxon>Sordariomycetidae</taxon>
        <taxon>Sordariales</taxon>
        <taxon>Sordariaceae</taxon>
        <taxon>Neurospora</taxon>
    </lineage>
</organism>
<reference evidence="2" key="1">
    <citation type="journal article" date="2023" name="Mol. Phylogenet. Evol.">
        <title>Genome-scale phylogeny and comparative genomics of the fungal order Sordariales.</title>
        <authorList>
            <person name="Hensen N."/>
            <person name="Bonometti L."/>
            <person name="Westerberg I."/>
            <person name="Brannstrom I.O."/>
            <person name="Guillou S."/>
            <person name="Cros-Aarteil S."/>
            <person name="Calhoun S."/>
            <person name="Haridas S."/>
            <person name="Kuo A."/>
            <person name="Mondo S."/>
            <person name="Pangilinan J."/>
            <person name="Riley R."/>
            <person name="LaButti K."/>
            <person name="Andreopoulos B."/>
            <person name="Lipzen A."/>
            <person name="Chen C."/>
            <person name="Yan M."/>
            <person name="Daum C."/>
            <person name="Ng V."/>
            <person name="Clum A."/>
            <person name="Steindorff A."/>
            <person name="Ohm R.A."/>
            <person name="Martin F."/>
            <person name="Silar P."/>
            <person name="Natvig D.O."/>
            <person name="Lalanne C."/>
            <person name="Gautier V."/>
            <person name="Ament-Velasquez S.L."/>
            <person name="Kruys A."/>
            <person name="Hutchinson M.I."/>
            <person name="Powell A.J."/>
            <person name="Barry K."/>
            <person name="Miller A.N."/>
            <person name="Grigoriev I.V."/>
            <person name="Debuchy R."/>
            <person name="Gladieux P."/>
            <person name="Hiltunen Thoren M."/>
            <person name="Johannesson H."/>
        </authorList>
    </citation>
    <scope>NUCLEOTIDE SEQUENCE</scope>
    <source>
        <strain evidence="2">CBS 560.94</strain>
    </source>
</reference>